<organism evidence="1">
    <name type="scientific">Sphingomonas sp. NS2</name>
    <dbReference type="NCBI Taxonomy" id="908605"/>
    <lineage>
        <taxon>Bacteria</taxon>
        <taxon>Pseudomonadati</taxon>
        <taxon>Pseudomonadota</taxon>
        <taxon>Alphaproteobacteria</taxon>
        <taxon>Sphingomonadales</taxon>
        <taxon>Sphingomonadaceae</taxon>
        <taxon>Sphingomonas</taxon>
    </lineage>
</organism>
<proteinExistence type="predicted"/>
<gene>
    <name evidence="1" type="ORF">plasmid201_037</name>
</gene>
<accession>A0A0D4ZYW7</accession>
<reference evidence="1" key="1">
    <citation type="submission" date="2014-06" db="EMBL/GenBank/DDBJ databases">
        <title>Molecular and ecological studies on carbamate pesticide degrading bacteria isolated from agricultural soils.</title>
        <authorList>
            <person name="Kim D.-U."/>
            <person name="Ka J.-O."/>
        </authorList>
    </citation>
    <scope>NUCLEOTIDE SEQUENCE</scope>
    <source>
        <strain evidence="1">NS2</strain>
        <plasmid evidence="1">201</plasmid>
    </source>
</reference>
<name>A0A0D4ZYW7_9SPHN</name>
<keyword evidence="1" id="KW-0614">Plasmid</keyword>
<protein>
    <submittedName>
        <fullName evidence="1">Uncharacterized protein</fullName>
    </submittedName>
</protein>
<evidence type="ECO:0000313" key="1">
    <source>
        <dbReference type="EMBL" id="AJW29225.1"/>
    </source>
</evidence>
<dbReference type="EMBL" id="KM017070">
    <property type="protein sequence ID" value="AJW29225.1"/>
    <property type="molecule type" value="Genomic_DNA"/>
</dbReference>
<sequence length="62" mass="6446">MRLPRSRKFYLALAVAALGVVLLANAHLVYVASTSQPRCVDHAKSDGTVKAAGVFGAAKSSC</sequence>
<geneLocation type="plasmid" evidence="1">
    <name>201</name>
</geneLocation>
<dbReference type="AlphaFoldDB" id="A0A0D4ZYW7"/>